<dbReference type="Proteomes" id="UP000015344">
    <property type="component" value="Unassembled WGS sequence"/>
</dbReference>
<dbReference type="eggNOG" id="COG1502">
    <property type="taxonomic scope" value="Bacteria"/>
</dbReference>
<feature type="domain" description="PLD phosphodiesterase" evidence="1">
    <location>
        <begin position="171"/>
        <end position="201"/>
    </location>
</feature>
<accession>S9U5F5</accession>
<dbReference type="PANTHER" id="PTHR21248">
    <property type="entry name" value="CARDIOLIPIN SYNTHASE"/>
    <property type="match status" value="1"/>
</dbReference>
<dbReference type="GO" id="GO:0032049">
    <property type="term" value="P:cardiolipin biosynthetic process"/>
    <property type="evidence" value="ECO:0007669"/>
    <property type="project" value="UniProtKB-ARBA"/>
</dbReference>
<dbReference type="PATRIC" id="fig|1117108.3.peg.3971"/>
<dbReference type="InterPro" id="IPR001736">
    <property type="entry name" value="PLipase_D/transphosphatidylase"/>
</dbReference>
<protein>
    <submittedName>
        <fullName evidence="2">Phospholipase D/transphosphatidylase</fullName>
    </submittedName>
</protein>
<dbReference type="RefSeq" id="WP_021261128.1">
    <property type="nucleotide sequence ID" value="NZ_ATMT01000064.1"/>
</dbReference>
<organism evidence="2 3">
    <name type="scientific">Paenibacillus alvei TS-15</name>
    <dbReference type="NCBI Taxonomy" id="1117108"/>
    <lineage>
        <taxon>Bacteria</taxon>
        <taxon>Bacillati</taxon>
        <taxon>Bacillota</taxon>
        <taxon>Bacilli</taxon>
        <taxon>Bacillales</taxon>
        <taxon>Paenibacillaceae</taxon>
        <taxon>Paenibacillus</taxon>
    </lineage>
</organism>
<feature type="domain" description="PLD phosphodiesterase" evidence="1">
    <location>
        <begin position="385"/>
        <end position="412"/>
    </location>
</feature>
<dbReference type="SMART" id="SM00155">
    <property type="entry name" value="PLDc"/>
    <property type="match status" value="2"/>
</dbReference>
<dbReference type="SUPFAM" id="SSF56024">
    <property type="entry name" value="Phospholipase D/nuclease"/>
    <property type="match status" value="2"/>
</dbReference>
<dbReference type="Gene3D" id="3.30.870.10">
    <property type="entry name" value="Endonuclease Chain A"/>
    <property type="match status" value="2"/>
</dbReference>
<dbReference type="PROSITE" id="PS50035">
    <property type="entry name" value="PLD"/>
    <property type="match status" value="2"/>
</dbReference>
<sequence>MSEDNDFLLSANSSNGIEEAKPGNHVMFFTDNRKLYASMLADLIVADGKDDFVYLAGWWCDVDIPLGDPHATPTPMTLRQVLSLITREKPAIQVSSQELPPPNIPGAQVCAMIWRQKSQIDIMSGLPVFLTSLPVSIFGDPLLSSINTDAVKHIRACSNDSHAILDFNHRLFGSHHQKLLIVKNKNNLIGYVGSTDFNADRIYQIKEKTKNPTSTKGAPLEDVTLRVVGPVTADILKTFVDRWKLHPEGQNHPLRGDGYTPPQTSAGGTTAQIAHTYGKDYPFKGRAVRSAADTILKIVDNAKSYIYFEDQYLIGTAELYNALRKSLNRNLNLNVIAVMAPLDVVSDLPWLAQKRSDFWRPLINLFPTRIKVFEMTNRDQSKSGHGSYLHAKLTLADDKVATVGSVNCSNRSWYHDSEILMTVLGDADDQDEPRAFAARLRLERWSRHLGLGKKELLNIGDGISKWGRLPFTALVKPWMPLLNPLSLNQNYVYETVLDPK</sequence>
<dbReference type="Pfam" id="PF13091">
    <property type="entry name" value="PLDc_2"/>
    <property type="match status" value="1"/>
</dbReference>
<dbReference type="AlphaFoldDB" id="S9U5F5"/>
<evidence type="ECO:0000313" key="3">
    <source>
        <dbReference type="Proteomes" id="UP000015344"/>
    </source>
</evidence>
<dbReference type="InterPro" id="IPR025202">
    <property type="entry name" value="PLD-like_dom"/>
</dbReference>
<dbReference type="EMBL" id="ATMT01000064">
    <property type="protein sequence ID" value="EPY05705.1"/>
    <property type="molecule type" value="Genomic_DNA"/>
</dbReference>
<name>S9U5F5_PAEAL</name>
<gene>
    <name evidence="2" type="ORF">PAALTS15_19293</name>
</gene>
<dbReference type="PANTHER" id="PTHR21248:SF22">
    <property type="entry name" value="PHOSPHOLIPASE D"/>
    <property type="match status" value="1"/>
</dbReference>
<reference evidence="2 3" key="1">
    <citation type="submission" date="2013-05" db="EMBL/GenBank/DDBJ databases">
        <authorList>
            <person name="Strain E.A."/>
            <person name="Brown E."/>
            <person name="Allard M.W."/>
            <person name="Luo Y.L."/>
        </authorList>
    </citation>
    <scope>NUCLEOTIDE SEQUENCE [LARGE SCALE GENOMIC DNA]</scope>
    <source>
        <strain evidence="2 3">TS-15</strain>
    </source>
</reference>
<evidence type="ECO:0000313" key="2">
    <source>
        <dbReference type="EMBL" id="EPY05705.1"/>
    </source>
</evidence>
<dbReference type="GO" id="GO:0030572">
    <property type="term" value="F:phosphatidyltransferase activity"/>
    <property type="evidence" value="ECO:0007669"/>
    <property type="project" value="UniProtKB-ARBA"/>
</dbReference>
<comment type="caution">
    <text evidence="2">The sequence shown here is derived from an EMBL/GenBank/DDBJ whole genome shotgun (WGS) entry which is preliminary data.</text>
</comment>
<evidence type="ECO:0000259" key="1">
    <source>
        <dbReference type="PROSITE" id="PS50035"/>
    </source>
</evidence>
<proteinExistence type="predicted"/>